<organism evidence="1 2">
    <name type="scientific">Paraburkholderia silvatlantica</name>
    <dbReference type="NCBI Taxonomy" id="321895"/>
    <lineage>
        <taxon>Bacteria</taxon>
        <taxon>Pseudomonadati</taxon>
        <taxon>Pseudomonadota</taxon>
        <taxon>Betaproteobacteria</taxon>
        <taxon>Burkholderiales</taxon>
        <taxon>Burkholderiaceae</taxon>
        <taxon>Paraburkholderia</taxon>
    </lineage>
</organism>
<comment type="caution">
    <text evidence="1">The sequence shown here is derived from an EMBL/GenBank/DDBJ whole genome shotgun (WGS) entry which is preliminary data.</text>
</comment>
<protein>
    <submittedName>
        <fullName evidence="1">Uncharacterized protein</fullName>
    </submittedName>
</protein>
<evidence type="ECO:0000313" key="2">
    <source>
        <dbReference type="Proteomes" id="UP000247772"/>
    </source>
</evidence>
<reference evidence="1 2" key="1">
    <citation type="submission" date="2018-06" db="EMBL/GenBank/DDBJ databases">
        <title>Genomic Encyclopedia of Type Strains, Phase IV (KMG-V): Genome sequencing to study the core and pangenomes of soil and plant-associated prokaryotes.</title>
        <authorList>
            <person name="Whitman W."/>
        </authorList>
    </citation>
    <scope>NUCLEOTIDE SEQUENCE [LARGE SCALE GENOMIC DNA]</scope>
    <source>
        <strain evidence="1 2">SRCL-318</strain>
    </source>
</reference>
<proteinExistence type="predicted"/>
<accession>A0A2V4TIY8</accession>
<gene>
    <name evidence="1" type="ORF">C7410_10422</name>
</gene>
<sequence length="72" mass="8357">MPQQNHARWCGDISVSYYQWSTKVLFKRLEPERHRTAGDIQQCRCTTEVSSLHNGGKCLQLLPVENHFLNIS</sequence>
<dbReference type="Proteomes" id="UP000247772">
    <property type="component" value="Unassembled WGS sequence"/>
</dbReference>
<dbReference type="AlphaFoldDB" id="A0A2V4TIY8"/>
<evidence type="ECO:0000313" key="1">
    <source>
        <dbReference type="EMBL" id="PYE25445.1"/>
    </source>
</evidence>
<name>A0A2V4TIY8_9BURK</name>
<dbReference type="EMBL" id="QJSQ01000004">
    <property type="protein sequence ID" value="PYE25445.1"/>
    <property type="molecule type" value="Genomic_DNA"/>
</dbReference>